<protein>
    <submittedName>
        <fullName evidence="2">2-pyrone-4,6-dicarbaxylate hydrolase</fullName>
        <ecNumber evidence="2">3.1.1.57</ecNumber>
    </submittedName>
</protein>
<dbReference type="EMBL" id="CP053069">
    <property type="protein sequence ID" value="QJR09846.1"/>
    <property type="molecule type" value="Genomic_DNA"/>
</dbReference>
<dbReference type="GO" id="GO:0047554">
    <property type="term" value="F:2-pyrone-4,6-dicarboxylate lactonase activity"/>
    <property type="evidence" value="ECO:0007669"/>
    <property type="project" value="UniProtKB-EC"/>
</dbReference>
<dbReference type="InterPro" id="IPR052358">
    <property type="entry name" value="Aro_Compnd_Degr_Hydrolases"/>
</dbReference>
<dbReference type="InterPro" id="IPR032466">
    <property type="entry name" value="Metal_Hydrolase"/>
</dbReference>
<evidence type="ECO:0000259" key="1">
    <source>
        <dbReference type="Pfam" id="PF04909"/>
    </source>
</evidence>
<dbReference type="RefSeq" id="WP_171089888.1">
    <property type="nucleotide sequence ID" value="NZ_CP053069.1"/>
</dbReference>
<dbReference type="PANTHER" id="PTHR35563">
    <property type="entry name" value="BARREL METAL-DEPENDENT HYDROLASE, PUTATIVE (AFU_ORTHOLOGUE AFUA_1G16240)-RELATED"/>
    <property type="match status" value="1"/>
</dbReference>
<dbReference type="Gene3D" id="3.20.20.140">
    <property type="entry name" value="Metal-dependent hydrolases"/>
    <property type="match status" value="1"/>
</dbReference>
<dbReference type="InterPro" id="IPR006680">
    <property type="entry name" value="Amidohydro-rel"/>
</dbReference>
<dbReference type="Proteomes" id="UP000501534">
    <property type="component" value="Chromosome"/>
</dbReference>
<evidence type="ECO:0000313" key="3">
    <source>
        <dbReference type="Proteomes" id="UP000501534"/>
    </source>
</evidence>
<feature type="domain" description="Amidohydrolase-related" evidence="1">
    <location>
        <begin position="14"/>
        <end position="253"/>
    </location>
</feature>
<accession>A0A6M4GRZ4</accession>
<keyword evidence="2" id="KW-0378">Hydrolase</keyword>
<dbReference type="EC" id="3.1.1.57" evidence="2"/>
<dbReference type="KEGG" id="uru:DSM104443_00896"/>
<evidence type="ECO:0000313" key="2">
    <source>
        <dbReference type="EMBL" id="QJR09846.1"/>
    </source>
</evidence>
<sequence>MSACDSHIHINDAAAVEAYRRVQAVQCTSRVVIVTPRVHVTDNTVTMNAIATLGIRKARGVGVVRPDVTDAKLREMDAAGIRGIRFTVYQPVGQVVSIDMIEPLSKRIAPLGWHVQLHMRADQVVDNAAMLERLPSAIVFDHMGRLPAGEGAKHPAFGVIRGLIDRGRTWVKLSGPYLDEPEGRPRFAGAVPVAKAWIAAAPHRLVWGSDWPHPLAQDPKPKGRELIDLLDDWAPDAATRARILVENPSELYFG</sequence>
<dbReference type="Pfam" id="PF04909">
    <property type="entry name" value="Amidohydro_2"/>
    <property type="match status" value="1"/>
</dbReference>
<proteinExistence type="predicted"/>
<name>A0A6M4GRZ4_9PROT</name>
<organism evidence="2 3">
    <name type="scientific">Usitatibacter rugosus</name>
    <dbReference type="NCBI Taxonomy" id="2732067"/>
    <lineage>
        <taxon>Bacteria</taxon>
        <taxon>Pseudomonadati</taxon>
        <taxon>Pseudomonadota</taxon>
        <taxon>Betaproteobacteria</taxon>
        <taxon>Nitrosomonadales</taxon>
        <taxon>Usitatibacteraceae</taxon>
        <taxon>Usitatibacter</taxon>
    </lineage>
</organism>
<keyword evidence="3" id="KW-1185">Reference proteome</keyword>
<dbReference type="AlphaFoldDB" id="A0A6M4GRZ4"/>
<dbReference type="SUPFAM" id="SSF51556">
    <property type="entry name" value="Metallo-dependent hydrolases"/>
    <property type="match status" value="1"/>
</dbReference>
<reference evidence="2 3" key="1">
    <citation type="submission" date="2020-04" db="EMBL/GenBank/DDBJ databases">
        <title>Usitatibacter rugosus gen. nov., sp. nov. and Usitatibacter palustris sp. nov., novel members of Usitatibacteraceae fam. nov. within the order Nitrosomonadales isolated from soil.</title>
        <authorList>
            <person name="Huber K.J."/>
            <person name="Neumann-Schaal M."/>
            <person name="Geppert A."/>
            <person name="Luckner M."/>
            <person name="Wanner G."/>
            <person name="Overmann J."/>
        </authorList>
    </citation>
    <scope>NUCLEOTIDE SEQUENCE [LARGE SCALE GENOMIC DNA]</scope>
    <source>
        <strain evidence="2 3">0125_3</strain>
    </source>
</reference>
<gene>
    <name evidence="2" type="primary">pmdD_1</name>
    <name evidence="2" type="ORF">DSM104443_00896</name>
</gene>
<dbReference type="PANTHER" id="PTHR35563:SF2">
    <property type="entry name" value="BARREL METAL-DEPENDENT HYDROLASE, PUTATIVE (AFU_ORTHOLOGUE AFUA_1G16240)-RELATED"/>
    <property type="match status" value="1"/>
</dbReference>